<dbReference type="Gene3D" id="3.40.50.12780">
    <property type="entry name" value="N-terminal domain of ligase-like"/>
    <property type="match status" value="1"/>
</dbReference>
<dbReference type="GO" id="GO:0005737">
    <property type="term" value="C:cytoplasm"/>
    <property type="evidence" value="ECO:0007669"/>
    <property type="project" value="TreeGrafter"/>
</dbReference>
<dbReference type="InterPro" id="IPR042099">
    <property type="entry name" value="ANL_N_sf"/>
</dbReference>
<dbReference type="InterPro" id="IPR000873">
    <property type="entry name" value="AMP-dep_synth/lig_dom"/>
</dbReference>
<dbReference type="Gene3D" id="3.30.300.30">
    <property type="match status" value="1"/>
</dbReference>
<dbReference type="GO" id="GO:0044550">
    <property type="term" value="P:secondary metabolite biosynthetic process"/>
    <property type="evidence" value="ECO:0007669"/>
    <property type="project" value="TreeGrafter"/>
</dbReference>
<dbReference type="InterPro" id="IPR045851">
    <property type="entry name" value="AMP-bd_C_sf"/>
</dbReference>
<dbReference type="Pfam" id="PF13193">
    <property type="entry name" value="AMP-binding_C"/>
    <property type="match status" value="1"/>
</dbReference>
<evidence type="ECO:0000256" key="3">
    <source>
        <dbReference type="ARBA" id="ARBA00022553"/>
    </source>
</evidence>
<sequence>MADESDLTGIADPADLPGVVDAATAAARWHAVAAARADAIALRTPESSLTFADAAARVDDLTRELLATIEPGRPVAVEIESDIDSVVAMLAVQCAGRSLVLLDPFLPADRRENVLQRSGAHLLTPAGGVRSTPPPAPKDVTHEPAPDDPAVLLFTSGSTGTPKGVVLSQRMPVNHARDGRRFLGMGPEDRAAVLLPLSFGGGLDALAMSLLNGATMLLWDVRRRTTTGLRDWLAAEGATTVHCTPSLLRSWLGELSADDALDSLRLLSVCGEPAHRTDVELARSTIAPAGVFCCWAGASEVGNLAFNLFPPEREVAAGTIPVGVPATDKHVRIVDEDDTDLPVGATGEVIVESANLASGYHSNPELTATRFEFLADGRTRYRTGDLGRLDANGELALLGRGDDAIKIRGYLVEPLEVETAIRALPWTADAVVTANRDEARLIAHIAVDPAKWSPSPAEIRSELGKSLTPWMIPRDIVVLAELPRNERGKVDRAALPPPPSRPAHEPPRGLTEMALHRFWCQILGLETIGRNEDFTELGGDSLAAAKMLAEVQHHLQLEVSTAMLAQAPTIAQFAAHIEAAAKHRSKTSSGATLIPLRQGDGDPVFLIAGAGSLATSLTQIVRAMGTDRPVYAIQSRGVEKRGRADHSVRAAARRAISDMRSVQPHGPYQVGGYSLGGFVAMEIAAQLTSAGETCGPVLILDSLFDPALIRRVSGEKPGIAARLSARRGSLAEDDTALPDRTGKETEPRRAPLPQRVVQEAMLAVLVRTAGLVRLPTTLQWVVFFRLGTRMIRRYRPRPYDGPVAVIRARTNPDDPELWHHLTSGEVTFHEITGDHISMIRAPHAAETARVIDAILDSADPASNSVGRRTGE</sequence>
<dbReference type="SUPFAM" id="SSF53474">
    <property type="entry name" value="alpha/beta-Hydrolases"/>
    <property type="match status" value="1"/>
</dbReference>
<dbReference type="EMBL" id="CP059491">
    <property type="protein sequence ID" value="QMT01841.1"/>
    <property type="molecule type" value="Genomic_DNA"/>
</dbReference>
<dbReference type="RefSeq" id="WP_219850350.1">
    <property type="nucleotide sequence ID" value="NZ_CP059491.1"/>
</dbReference>
<dbReference type="PROSITE" id="PS50075">
    <property type="entry name" value="CARRIER"/>
    <property type="match status" value="1"/>
</dbReference>
<dbReference type="SMART" id="SM00823">
    <property type="entry name" value="PKS_PP"/>
    <property type="match status" value="1"/>
</dbReference>
<evidence type="ECO:0000313" key="6">
    <source>
        <dbReference type="EMBL" id="QMT01841.1"/>
    </source>
</evidence>
<dbReference type="InterPro" id="IPR025110">
    <property type="entry name" value="AMP-bd_C"/>
</dbReference>
<dbReference type="Pfam" id="PF00975">
    <property type="entry name" value="Thioesterase"/>
    <property type="match status" value="1"/>
</dbReference>
<dbReference type="PROSITE" id="PS00012">
    <property type="entry name" value="PHOSPHOPANTETHEINE"/>
    <property type="match status" value="1"/>
</dbReference>
<comment type="cofactor">
    <cofactor evidence="1">
        <name>pantetheine 4'-phosphate</name>
        <dbReference type="ChEBI" id="CHEBI:47942"/>
    </cofactor>
</comment>
<dbReference type="InterPro" id="IPR006162">
    <property type="entry name" value="Ppantetheine_attach_site"/>
</dbReference>
<feature type="region of interest" description="Disordered" evidence="4">
    <location>
        <begin position="730"/>
        <end position="749"/>
    </location>
</feature>
<dbReference type="InterPro" id="IPR020806">
    <property type="entry name" value="PKS_PP-bd"/>
</dbReference>
<dbReference type="InterPro" id="IPR029058">
    <property type="entry name" value="AB_hydrolase_fold"/>
</dbReference>
<dbReference type="Pfam" id="PF00550">
    <property type="entry name" value="PP-binding"/>
    <property type="match status" value="1"/>
</dbReference>
<dbReference type="PROSITE" id="PS00455">
    <property type="entry name" value="AMP_BINDING"/>
    <property type="match status" value="1"/>
</dbReference>
<dbReference type="InterPro" id="IPR001031">
    <property type="entry name" value="Thioesterase"/>
</dbReference>
<keyword evidence="7" id="KW-1185">Reference proteome</keyword>
<dbReference type="Pfam" id="PF00501">
    <property type="entry name" value="AMP-binding"/>
    <property type="match status" value="1"/>
</dbReference>
<evidence type="ECO:0000313" key="7">
    <source>
        <dbReference type="Proteomes" id="UP000515663"/>
    </source>
</evidence>
<name>A0A7D7LUH6_9ACTN</name>
<organism evidence="6 7">
    <name type="scientific">Gordonia jinghuaiqii</name>
    <dbReference type="NCBI Taxonomy" id="2758710"/>
    <lineage>
        <taxon>Bacteria</taxon>
        <taxon>Bacillati</taxon>
        <taxon>Actinomycetota</taxon>
        <taxon>Actinomycetes</taxon>
        <taxon>Mycobacteriales</taxon>
        <taxon>Gordoniaceae</taxon>
        <taxon>Gordonia</taxon>
    </lineage>
</organism>
<dbReference type="KEGG" id="gji:H1R19_01125"/>
<dbReference type="SUPFAM" id="SSF47336">
    <property type="entry name" value="ACP-like"/>
    <property type="match status" value="1"/>
</dbReference>
<dbReference type="InterPro" id="IPR009081">
    <property type="entry name" value="PP-bd_ACP"/>
</dbReference>
<dbReference type="Gene3D" id="3.40.50.1820">
    <property type="entry name" value="alpha/beta hydrolase"/>
    <property type="match status" value="1"/>
</dbReference>
<keyword evidence="2" id="KW-0596">Phosphopantetheine</keyword>
<protein>
    <submittedName>
        <fullName evidence="6">Non-ribosomal peptide synthetase</fullName>
    </submittedName>
</protein>
<evidence type="ECO:0000256" key="1">
    <source>
        <dbReference type="ARBA" id="ARBA00001957"/>
    </source>
</evidence>
<evidence type="ECO:0000256" key="2">
    <source>
        <dbReference type="ARBA" id="ARBA00022450"/>
    </source>
</evidence>
<dbReference type="Gene3D" id="1.10.1200.10">
    <property type="entry name" value="ACP-like"/>
    <property type="match status" value="1"/>
</dbReference>
<dbReference type="PANTHER" id="PTHR45527:SF1">
    <property type="entry name" value="FATTY ACID SYNTHASE"/>
    <property type="match status" value="1"/>
</dbReference>
<feature type="domain" description="Carrier" evidence="5">
    <location>
        <begin position="506"/>
        <end position="581"/>
    </location>
</feature>
<proteinExistence type="predicted"/>
<gene>
    <name evidence="6" type="ORF">H1R19_01125</name>
</gene>
<reference evidence="7" key="1">
    <citation type="submission" date="2020-07" db="EMBL/GenBank/DDBJ databases">
        <title>novel species isolated from the respiratory tract of Marmot.</title>
        <authorList>
            <person name="Zhang G."/>
        </authorList>
    </citation>
    <scope>NUCLEOTIDE SEQUENCE [LARGE SCALE GENOMIC DNA]</scope>
    <source>
        <strain evidence="7">686</strain>
    </source>
</reference>
<feature type="region of interest" description="Disordered" evidence="4">
    <location>
        <begin position="123"/>
        <end position="144"/>
    </location>
</feature>
<keyword evidence="3" id="KW-0597">Phosphoprotein</keyword>
<dbReference type="SUPFAM" id="SSF56801">
    <property type="entry name" value="Acetyl-CoA synthetase-like"/>
    <property type="match status" value="1"/>
</dbReference>
<feature type="compositionally biased region" description="Basic and acidic residues" evidence="4">
    <location>
        <begin position="740"/>
        <end position="749"/>
    </location>
</feature>
<evidence type="ECO:0000256" key="4">
    <source>
        <dbReference type="SAM" id="MobiDB-lite"/>
    </source>
</evidence>
<dbReference type="Proteomes" id="UP000515663">
    <property type="component" value="Chromosome"/>
</dbReference>
<dbReference type="GO" id="GO:0031177">
    <property type="term" value="F:phosphopantetheine binding"/>
    <property type="evidence" value="ECO:0007669"/>
    <property type="project" value="InterPro"/>
</dbReference>
<dbReference type="AlphaFoldDB" id="A0A7D7LUH6"/>
<accession>A0A7D7LUH6</accession>
<dbReference type="InterPro" id="IPR036736">
    <property type="entry name" value="ACP-like_sf"/>
</dbReference>
<dbReference type="InterPro" id="IPR020845">
    <property type="entry name" value="AMP-binding_CS"/>
</dbReference>
<dbReference type="PANTHER" id="PTHR45527">
    <property type="entry name" value="NONRIBOSOMAL PEPTIDE SYNTHETASE"/>
    <property type="match status" value="1"/>
</dbReference>
<dbReference type="GO" id="GO:0043041">
    <property type="term" value="P:amino acid activation for nonribosomal peptide biosynthetic process"/>
    <property type="evidence" value="ECO:0007669"/>
    <property type="project" value="TreeGrafter"/>
</dbReference>
<evidence type="ECO:0000259" key="5">
    <source>
        <dbReference type="PROSITE" id="PS50075"/>
    </source>
</evidence>